<organism evidence="3 4">
    <name type="scientific">Clavelina lepadiformis</name>
    <name type="common">Light-bulb sea squirt</name>
    <name type="synonym">Ascidia lepadiformis</name>
    <dbReference type="NCBI Taxonomy" id="159417"/>
    <lineage>
        <taxon>Eukaryota</taxon>
        <taxon>Metazoa</taxon>
        <taxon>Chordata</taxon>
        <taxon>Tunicata</taxon>
        <taxon>Ascidiacea</taxon>
        <taxon>Aplousobranchia</taxon>
        <taxon>Clavelinidae</taxon>
        <taxon>Clavelina</taxon>
    </lineage>
</organism>
<protein>
    <submittedName>
        <fullName evidence="3">Uncharacterized protein</fullName>
    </submittedName>
</protein>
<evidence type="ECO:0000313" key="3">
    <source>
        <dbReference type="EMBL" id="CAK8676778.1"/>
    </source>
</evidence>
<dbReference type="Proteomes" id="UP001642483">
    <property type="component" value="Unassembled WGS sequence"/>
</dbReference>
<accession>A0ABP0FAQ5</accession>
<comment type="caution">
    <text evidence="3">The sequence shown here is derived from an EMBL/GenBank/DDBJ whole genome shotgun (WGS) entry which is preliminary data.</text>
</comment>
<feature type="region of interest" description="Disordered" evidence="1">
    <location>
        <begin position="58"/>
        <end position="82"/>
    </location>
</feature>
<dbReference type="EMBL" id="CAWYQH010000035">
    <property type="protein sequence ID" value="CAK8676778.1"/>
    <property type="molecule type" value="Genomic_DNA"/>
</dbReference>
<feature type="chain" id="PRO_5046496700" evidence="2">
    <location>
        <begin position="23"/>
        <end position="82"/>
    </location>
</feature>
<keyword evidence="2" id="KW-0732">Signal</keyword>
<feature type="signal peptide" evidence="2">
    <location>
        <begin position="1"/>
        <end position="22"/>
    </location>
</feature>
<gene>
    <name evidence="3" type="ORF">CVLEPA_LOCUS6217</name>
</gene>
<proteinExistence type="predicted"/>
<evidence type="ECO:0000256" key="1">
    <source>
        <dbReference type="SAM" id="MobiDB-lite"/>
    </source>
</evidence>
<sequence>MKSKMKLFVGFALLLIASNVSGSVISKRNNEEEARNSEDHAVDKRLATMQQAQAQHVFAQHAHVQVQSQSHSKSSSYRFSSQ</sequence>
<evidence type="ECO:0000256" key="2">
    <source>
        <dbReference type="SAM" id="SignalP"/>
    </source>
</evidence>
<name>A0ABP0FAQ5_CLALP</name>
<evidence type="ECO:0000313" key="4">
    <source>
        <dbReference type="Proteomes" id="UP001642483"/>
    </source>
</evidence>
<keyword evidence="4" id="KW-1185">Reference proteome</keyword>
<reference evidence="3 4" key="1">
    <citation type="submission" date="2024-02" db="EMBL/GenBank/DDBJ databases">
        <authorList>
            <person name="Daric V."/>
            <person name="Darras S."/>
        </authorList>
    </citation>
    <scope>NUCLEOTIDE SEQUENCE [LARGE SCALE GENOMIC DNA]</scope>
</reference>